<dbReference type="GO" id="GO:0005737">
    <property type="term" value="C:cytoplasm"/>
    <property type="evidence" value="ECO:0007669"/>
    <property type="project" value="UniProtKB-SubCell"/>
</dbReference>
<proteinExistence type="inferred from homology"/>
<dbReference type="AlphaFoldDB" id="A0ABD7TK08"/>
<gene>
    <name evidence="6" type="primary">sctL</name>
    <name evidence="6" type="ORF">KUA23_03830</name>
</gene>
<dbReference type="Proteomes" id="UP001056907">
    <property type="component" value="Chromosome"/>
</dbReference>
<dbReference type="NCBIfam" id="TIGR02499">
    <property type="entry name" value="HrpE_YscL_not"/>
    <property type="match status" value="1"/>
</dbReference>
<organism evidence="6 7">
    <name type="scientific">Pseudomonas pergaminensis</name>
    <dbReference type="NCBI Taxonomy" id="2853159"/>
    <lineage>
        <taxon>Bacteria</taxon>
        <taxon>Pseudomonadati</taxon>
        <taxon>Pseudomonadota</taxon>
        <taxon>Gammaproteobacteria</taxon>
        <taxon>Pseudomonadales</taxon>
        <taxon>Pseudomonadaceae</taxon>
        <taxon>Pseudomonas</taxon>
    </lineage>
</organism>
<dbReference type="RefSeq" id="WP_214496667.1">
    <property type="nucleotide sequence ID" value="NZ_CP078013.2"/>
</dbReference>
<sequence>MLCRRKIELYEKASDLAHVLIKREILSQSTQAYELVERAKLQADHLVSEAVQQRDTFHEQANLEFWRRADRVLGQWEHQRLIMCEQLERYATAITNEAFCHLLEEVPPAKRLTALIKQLTANQLPSVQACLLCHPPEREDLECSLAALDITLWTVRPDERVKPQALVLETTEGDFHIDWHTLRDMLLIQETPPSTPKP</sequence>
<evidence type="ECO:0000256" key="3">
    <source>
        <dbReference type="ARBA" id="ARBA00022490"/>
    </source>
</evidence>
<reference evidence="6" key="2">
    <citation type="submission" date="2024-04" db="EMBL/GenBank/DDBJ databases">
        <authorList>
            <person name="Diaz M."/>
            <person name="Bach T."/>
            <person name="Gonzalez Anta G."/>
            <person name="Agaras B."/>
            <person name="Wibberg D."/>
            <person name="Noguera F."/>
            <person name="Canciani W."/>
            <person name="Ybarra T."/>
            <person name="Nunez M.L."/>
            <person name="Valverde C."/>
        </authorList>
    </citation>
    <scope>NUCLEOTIDE SEQUENCE</scope>
    <source>
        <strain evidence="6">1008</strain>
    </source>
</reference>
<dbReference type="EMBL" id="CP078013">
    <property type="protein sequence ID" value="USW01876.1"/>
    <property type="molecule type" value="Genomic_DNA"/>
</dbReference>
<dbReference type="InterPro" id="IPR012842">
    <property type="entry name" value="T3SS_SctL/SctL2"/>
</dbReference>
<evidence type="ECO:0000256" key="2">
    <source>
        <dbReference type="ARBA" id="ARBA00022448"/>
    </source>
</evidence>
<evidence type="ECO:0000313" key="6">
    <source>
        <dbReference type="EMBL" id="USW01876.1"/>
    </source>
</evidence>
<name>A0ABD7TK08_9PSED</name>
<evidence type="ECO:0000256" key="4">
    <source>
        <dbReference type="ARBA" id="ARBA00022927"/>
    </source>
</evidence>
<accession>A0ABD7TK08</accession>
<comment type="similarity">
    <text evidence="5">Belongs to the SctL stator family.</text>
</comment>
<dbReference type="InterPro" id="IPR009335">
    <property type="entry name" value="T3SS_HrpE/ATPase_suE"/>
</dbReference>
<comment type="subcellular location">
    <subcellularLocation>
        <location evidence="1">Cytoplasm</location>
    </subcellularLocation>
</comment>
<dbReference type="Pfam" id="PF06188">
    <property type="entry name" value="HrpE"/>
    <property type="match status" value="1"/>
</dbReference>
<dbReference type="GO" id="GO:0015031">
    <property type="term" value="P:protein transport"/>
    <property type="evidence" value="ECO:0007669"/>
    <property type="project" value="UniProtKB-KW"/>
</dbReference>
<protein>
    <submittedName>
        <fullName evidence="6">Type III secretion system stator protein SctL</fullName>
    </submittedName>
</protein>
<dbReference type="KEGG" id="ppeg:KUA23_03830"/>
<evidence type="ECO:0000256" key="1">
    <source>
        <dbReference type="ARBA" id="ARBA00004496"/>
    </source>
</evidence>
<reference evidence="6" key="1">
    <citation type="journal article" date="2022" name="Front. Plant Sci.">
        <title>Agronomic efficiency and genome mining analysis of the wheat-biostimulant rhizospheric bacterium Pseudomonas pergaminensis sp. nov. strain 1008T.</title>
        <authorList>
            <person name="Diaz M."/>
            <person name="Bach T."/>
            <person name="Gonzalez Anta G."/>
            <person name="Agaras B."/>
            <person name="Wibberg D."/>
            <person name="Noguera F."/>
            <person name="Canciani W."/>
            <person name="Valverde C."/>
        </authorList>
    </citation>
    <scope>NUCLEOTIDE SEQUENCE</scope>
    <source>
        <strain evidence="6">1008</strain>
    </source>
</reference>
<keyword evidence="2" id="KW-0813">Transport</keyword>
<evidence type="ECO:0000313" key="7">
    <source>
        <dbReference type="Proteomes" id="UP001056907"/>
    </source>
</evidence>
<keyword evidence="3" id="KW-0963">Cytoplasm</keyword>
<keyword evidence="4" id="KW-0653">Protein transport</keyword>
<evidence type="ECO:0000256" key="5">
    <source>
        <dbReference type="ARBA" id="ARBA00024335"/>
    </source>
</evidence>